<evidence type="ECO:0000313" key="2">
    <source>
        <dbReference type="Proteomes" id="UP000815677"/>
    </source>
</evidence>
<proteinExistence type="predicted"/>
<name>A0ABQ0KUS0_MYCCL</name>
<dbReference type="EMBL" id="DF838098">
    <property type="protein sequence ID" value="GAT42571.1"/>
    <property type="molecule type" value="Genomic_DNA"/>
</dbReference>
<evidence type="ECO:0008006" key="3">
    <source>
        <dbReference type="Google" id="ProtNLM"/>
    </source>
</evidence>
<reference evidence="1" key="1">
    <citation type="submission" date="2014-09" db="EMBL/GenBank/DDBJ databases">
        <title>Genome sequence of the luminous mushroom Mycena chlorophos for searching fungal bioluminescence genes.</title>
        <authorList>
            <person name="Tanaka Y."/>
            <person name="Kasuga D."/>
            <person name="Oba Y."/>
            <person name="Hase S."/>
            <person name="Sato K."/>
            <person name="Oba Y."/>
            <person name="Sakakibara Y."/>
        </authorList>
    </citation>
    <scope>NUCLEOTIDE SEQUENCE</scope>
</reference>
<organism evidence="1 2">
    <name type="scientific">Mycena chlorophos</name>
    <name type="common">Agaric fungus</name>
    <name type="synonym">Agaricus chlorophos</name>
    <dbReference type="NCBI Taxonomy" id="658473"/>
    <lineage>
        <taxon>Eukaryota</taxon>
        <taxon>Fungi</taxon>
        <taxon>Dikarya</taxon>
        <taxon>Basidiomycota</taxon>
        <taxon>Agaricomycotina</taxon>
        <taxon>Agaricomycetes</taxon>
        <taxon>Agaricomycetidae</taxon>
        <taxon>Agaricales</taxon>
        <taxon>Marasmiineae</taxon>
        <taxon>Mycenaceae</taxon>
        <taxon>Mycena</taxon>
    </lineage>
</organism>
<sequence length="142" mass="16361">MPHLWTTIEVEFSQLPSETNDPCRFSHLARETRRNSRYTPVTTFSFTVPRCLTPFERRLLGGTLRAYNFRDPASSVNEVALCLATLPYLERLHVRLHFNVDIAYAPRLVEDFTAHLPEPLLVSTTPVTSTTRVIPHQQVERI</sequence>
<accession>A0ABQ0KUS0</accession>
<keyword evidence="2" id="KW-1185">Reference proteome</keyword>
<gene>
    <name evidence="1" type="ORF">MCHLO_00283</name>
</gene>
<protein>
    <recommendedName>
        <fullName evidence="3">F-box domain-containing protein</fullName>
    </recommendedName>
</protein>
<evidence type="ECO:0000313" key="1">
    <source>
        <dbReference type="EMBL" id="GAT42571.1"/>
    </source>
</evidence>
<dbReference type="Proteomes" id="UP000815677">
    <property type="component" value="Unassembled WGS sequence"/>
</dbReference>